<evidence type="ECO:0000313" key="3">
    <source>
        <dbReference type="Proteomes" id="UP000248132"/>
    </source>
</evidence>
<keyword evidence="3" id="KW-1185">Reference proteome</keyword>
<dbReference type="PANTHER" id="PTHR30121">
    <property type="entry name" value="UNCHARACTERIZED PROTEIN YJGR-RELATED"/>
    <property type="match status" value="1"/>
</dbReference>
<accession>A0A318XJE0</accession>
<dbReference type="RefSeq" id="WP_110462977.1">
    <property type="nucleotide sequence ID" value="NZ_QKMR01000020.1"/>
</dbReference>
<dbReference type="Proteomes" id="UP000248132">
    <property type="component" value="Unassembled WGS sequence"/>
</dbReference>
<dbReference type="OrthoDB" id="9804380at2"/>
<reference evidence="2 3" key="1">
    <citation type="submission" date="2018-06" db="EMBL/GenBank/DDBJ databases">
        <title>Genomic Encyclopedia of Type Strains, Phase I: the one thousand microbial genomes (KMG-I) project.</title>
        <authorList>
            <person name="Kyrpides N."/>
        </authorList>
    </citation>
    <scope>NUCLEOTIDE SEQUENCE [LARGE SCALE GENOMIC DNA]</scope>
    <source>
        <strain evidence="2 3">DSM 19573</strain>
    </source>
</reference>
<dbReference type="EMBL" id="QKMR01000020">
    <property type="protein sequence ID" value="PYG86568.1"/>
    <property type="molecule type" value="Genomic_DNA"/>
</dbReference>
<comment type="caution">
    <text evidence="2">The sequence shown here is derived from an EMBL/GenBank/DDBJ whole genome shotgun (WGS) entry which is preliminary data.</text>
</comment>
<dbReference type="InterPro" id="IPR043964">
    <property type="entry name" value="P-loop_TraG"/>
</dbReference>
<protein>
    <recommendedName>
        <fullName evidence="1">TraG P-loop domain-containing protein</fullName>
    </recommendedName>
</protein>
<name>A0A318XJE0_9FIRM</name>
<organism evidence="2 3">
    <name type="scientific">Ruminiclostridium sufflavum DSM 19573</name>
    <dbReference type="NCBI Taxonomy" id="1121337"/>
    <lineage>
        <taxon>Bacteria</taxon>
        <taxon>Bacillati</taxon>
        <taxon>Bacillota</taxon>
        <taxon>Clostridia</taxon>
        <taxon>Eubacteriales</taxon>
        <taxon>Oscillospiraceae</taxon>
        <taxon>Ruminiclostridium</taxon>
    </lineage>
</organism>
<dbReference type="Gene3D" id="3.40.50.300">
    <property type="entry name" value="P-loop containing nucleotide triphosphate hydrolases"/>
    <property type="match status" value="2"/>
</dbReference>
<proteinExistence type="predicted"/>
<dbReference type="PANTHER" id="PTHR30121:SF6">
    <property type="entry name" value="SLR6007 PROTEIN"/>
    <property type="match status" value="1"/>
</dbReference>
<dbReference type="InterPro" id="IPR027417">
    <property type="entry name" value="P-loop_NTPase"/>
</dbReference>
<gene>
    <name evidence="2" type="ORF">LY28_02996</name>
</gene>
<sequence length="603" mass="68846">MLPNNVILKKESLQINNMYVKTFLITDFPENAIPGMLYIITHGDHTGPEIIINYSLHTRPAALKFDWKMKAKLRRLKRNIDSRQTGDVADEARSEEVKSLDSLLYLRNKASGRYADIWLSVTISSDNSTLFKKSTEEFVNKMEFKDYKVQELNSEQHKALDLAWIGGGNNALFERYRGRVLDMDAMSAFYPFLDGSISDGHGAYVGHRVKDATAVYKDFTYGSDNQNTIVVGGSDEGKSTWIKGMIVSLLLEGLKVYVFDVDGEYFNLCRAVNGTWVDYTMGTGKYVDPTFIERPVLDEIDRDALDEDSMIRAGESDQARYNEAFSNTRATISLLSENFTVKKKNAFGRAITEMWERAGIIKADPSTWTNRNSEIGLHPLYRIIKRNGEAGDEGASELKEDLWTYFEGPDSDLFAKAESGDWMKNSNLIVFHVASSADNIADQQIGAVKIISTTHMTWQQIKRDRILKSRFSAEIFDEWQRLRKNPYARAPVFRSVTTGRKFNDQTILGFNDPSVLFTEDGGEALWDNTKYKVFFRLEEKSVKRLAESASMPDEVVQKWLTLDKYNFIFRQRNGGRDIYDILKMELPQSELSRLSSTRGITRK</sequence>
<evidence type="ECO:0000259" key="1">
    <source>
        <dbReference type="Pfam" id="PF19044"/>
    </source>
</evidence>
<evidence type="ECO:0000313" key="2">
    <source>
        <dbReference type="EMBL" id="PYG86568.1"/>
    </source>
</evidence>
<feature type="domain" description="TraG P-loop" evidence="1">
    <location>
        <begin position="224"/>
        <end position="306"/>
    </location>
</feature>
<dbReference type="Pfam" id="PF19044">
    <property type="entry name" value="P-loop_TraG"/>
    <property type="match status" value="1"/>
</dbReference>
<dbReference type="InterPro" id="IPR051162">
    <property type="entry name" value="T4SS_component"/>
</dbReference>
<dbReference type="AlphaFoldDB" id="A0A318XJE0"/>
<dbReference type="SUPFAM" id="SSF52540">
    <property type="entry name" value="P-loop containing nucleoside triphosphate hydrolases"/>
    <property type="match status" value="1"/>
</dbReference>